<evidence type="ECO:0000313" key="16">
    <source>
        <dbReference type="EMBL" id="CBZ52638.1"/>
    </source>
</evidence>
<keyword evidence="7" id="KW-0808">Transferase</keyword>
<feature type="compositionally biased region" description="Basic and acidic residues" evidence="14">
    <location>
        <begin position="186"/>
        <end position="206"/>
    </location>
</feature>
<evidence type="ECO:0000256" key="9">
    <source>
        <dbReference type="ARBA" id="ARBA00022824"/>
    </source>
</evidence>
<accession>F0VFZ4</accession>
<keyword evidence="9" id="KW-0256">Endoplasmic reticulum</keyword>
<dbReference type="RefSeq" id="XP_003882670.1">
    <property type="nucleotide sequence ID" value="XM_003882621.1"/>
</dbReference>
<gene>
    <name evidence="16" type="ORF">NCLIV_024260</name>
</gene>
<dbReference type="eggNOG" id="KOG2642">
    <property type="taxonomic scope" value="Eukaryota"/>
</dbReference>
<feature type="transmembrane region" description="Helical" evidence="15">
    <location>
        <begin position="475"/>
        <end position="499"/>
    </location>
</feature>
<evidence type="ECO:0000256" key="5">
    <source>
        <dbReference type="ARBA" id="ARBA00018512"/>
    </source>
</evidence>
<dbReference type="Proteomes" id="UP000007494">
    <property type="component" value="Chromosome VIIb"/>
</dbReference>
<evidence type="ECO:0000256" key="13">
    <source>
        <dbReference type="ARBA" id="ARBA00048064"/>
    </source>
</evidence>
<dbReference type="InParanoid" id="F0VFZ4"/>
<dbReference type="GeneID" id="13444883"/>
<reference evidence="17" key="1">
    <citation type="journal article" date="2012" name="PLoS Pathog.">
        <title>Comparative genomics of the apicomplexan parasites Toxoplasma gondii and Neospora caninum: Coccidia differing in host range and transmission strategy.</title>
        <authorList>
            <person name="Reid A.J."/>
            <person name="Vermont S.J."/>
            <person name="Cotton J.A."/>
            <person name="Harris D."/>
            <person name="Hill-Cawthorne G.A."/>
            <person name="Konen-Waisman S."/>
            <person name="Latham S.M."/>
            <person name="Mourier T."/>
            <person name="Norton R."/>
            <person name="Quail M.A."/>
            <person name="Sanders M."/>
            <person name="Shanmugam D."/>
            <person name="Sohal A."/>
            <person name="Wasmuth J.D."/>
            <person name="Brunk B."/>
            <person name="Grigg M.E."/>
            <person name="Howard J.C."/>
            <person name="Parkinson J."/>
            <person name="Roos D.S."/>
            <person name="Trees A.J."/>
            <person name="Berriman M."/>
            <person name="Pain A."/>
            <person name="Wastling J.M."/>
        </authorList>
    </citation>
    <scope>NUCLEOTIDE SEQUENCE [LARGE SCALE GENOMIC DNA]</scope>
    <source>
        <strain evidence="17">Liverpool</strain>
    </source>
</reference>
<sequence length="737" mass="80456">MAASVHRPNRPGVAPDKAPDLAPGGRKRDTPLFLILAFLSLNAVLLVVVDRTVREPYMDEEFHIPQAQRYCEAFPPDFYHPDISTPPGLYWASALLARSLSTVLSFPASLLSKHFPPSSHARAKTRARREENEEPRSEDGARDEARDLPFLCRRFSLRAFGALFVSPLTLLLLWNLALRMHFSQEQPRKERRETPAACEPSRETQRLETSPRASNGQEDEGERGTAGSFSHGVESPAGFFASGSHASRSESAERRTPRPSRRALLLHLRVARIALLPTFYFFNFLFYTDCLSVMLLLFAYHQLLTCAHLWGLAAAGSLAFFVRQTAIVWSGGACLFAFLAALACRPASAREPQEKQTRMQGTQRHFSGKGRTPRGVSAARDKDEKTKAVEEKAQRGLCRGPALQRQALFGPVSVLTWENVKAVIVFFLSPRTLVDVSLPLALPLIAFFFFVVSNGGRVAVGHHAYHSPSVHTASLLYAALFVATAASPASLLSALRVVVSLAKSVFFAKSPFSLIPLGLSVFPSEKPSSKGPAKAGNAGNGETRVKAGKLKDGGEARELDAVCPRHAPLRKNGLRASRAAPADCDGQEDGGERDKQERPAGSGDELAGCTDTVEASGGGCVKQRLGRTGEMRMKTDSTVLERRAGSADTAEGLGDNRHSKPRGNLQRVNPFCEPFRCLFSLDCWVNLWSGKNIGEREDLANEAAALVLNGGVSAVIFYVFLCRPFIDYAGNVARFML</sequence>
<feature type="region of interest" description="Disordered" evidence="14">
    <location>
        <begin position="572"/>
        <end position="663"/>
    </location>
</feature>
<feature type="region of interest" description="Disordered" evidence="14">
    <location>
        <begin position="351"/>
        <end position="385"/>
    </location>
</feature>
<dbReference type="OMA" id="HQAFHAP"/>
<evidence type="ECO:0000256" key="15">
    <source>
        <dbReference type="SAM" id="Phobius"/>
    </source>
</evidence>
<dbReference type="EMBL" id="FR823389">
    <property type="protein sequence ID" value="CBZ52638.1"/>
    <property type="molecule type" value="Genomic_DNA"/>
</dbReference>
<feature type="compositionally biased region" description="Basic and acidic residues" evidence="14">
    <location>
        <begin position="128"/>
        <end position="142"/>
    </location>
</feature>
<feature type="compositionally biased region" description="Low complexity" evidence="14">
    <location>
        <begin position="530"/>
        <end position="541"/>
    </location>
</feature>
<comment type="function">
    <text evidence="12">Dol-P-Glc:Glc(2)Man(9)GlcNAc(2)-PP-Dol alpha-1,2-glucosyltransferase that operates in the biosynthetic pathway of dolichol-linked oligosaccharides, the glycan precursors employed in protein asparagine (N)-glycosylation. The assembly of dolichol-linked oligosaccharides begins on the cytosolic side of the endoplasmic reticulum membrane and finishes in its lumen. The sequential addition of sugars to dolichol pyrophosphate produces dolichol-linked oligosaccharides containing fourteen sugars, including two GlcNAcs, nine mannoses and three glucoses. Once assembled, the oligosaccharide is transferred from the lipid to nascent proteins by oligosaccharyltransferases. In the lumen of the endoplasmic reticulum, adds the third and last glucose residue from dolichyl phosphate glucose (Dol-P-Glc) onto the lipid-linked oligosaccharide intermediate Glc(2)Man(9)GlcNAc(2)-PP-Dol to produce Glc(3)Man(9)GlcNAc(2)-PP-Dol.</text>
</comment>
<keyword evidence="6" id="KW-0328">Glycosyltransferase</keyword>
<evidence type="ECO:0000256" key="10">
    <source>
        <dbReference type="ARBA" id="ARBA00022989"/>
    </source>
</evidence>
<dbReference type="GO" id="GO:0106073">
    <property type="term" value="F:dolichyl pyrophosphate Glc2Man9GlcNAc2 alpha-1,2-glucosyltransferase activity"/>
    <property type="evidence" value="ECO:0007669"/>
    <property type="project" value="UniProtKB-EC"/>
</dbReference>
<comment type="catalytic activity">
    <reaction evidence="13">
        <text>an alpha-D-Glc-(1-&gt;3)-alpha-D-Glc-(1-&gt;3)-alpha-D-Man-(1-&gt;2)-alpha-D-Man-(1-&gt;2)-alpha-D-Man-(1-&gt;3)-[alpha-D-Man-(1-&gt;2)-alpha-D-Man-(1-&gt;3)-[alpha-D-Man-(1-&gt;2)-alpha-D-Man-(1-&gt;6)]-alpha-D-Man-(1-&gt;6)]-beta-D-Man-(1-&gt;4)-beta-D-GlcNAc-(1-&gt;4)-alpha-D-GlcNAc-diphospho-di-trans,poly-cis-dolichol + a di-trans,poly-cis-dolichyl beta-D-glucosyl phosphate = a alpha-D-Glc-(1-&gt;2)-alpha-D-Glc-(1-&gt;3)-alpha-D-Glc-(1-&gt;3)-alpha-D-Man-(1-&gt;2)-alpha-D-Man-(1-&gt;2)-alpha-D-Man-(1-&gt;3)-[alpha-D-Man-(1-&gt;2)-alpha-D-Man-(1-&gt;3)-[alpha-D-Man-(1-&gt;2)-alpha-D-Man-(1-&gt;6)]-alpha-D-Man-(1-&gt;6)]-beta-D-Man-(1-&gt;4)-beta-D-GlcNAc-(1-&gt;4)-alpha-D-GlcNAc-diphospho-di-trans,poly-cis-dolichol + a di-trans,poly-cis-dolichyl phosphate + H(+)</text>
        <dbReference type="Rhea" id="RHEA:29543"/>
        <dbReference type="Rhea" id="RHEA-COMP:19498"/>
        <dbReference type="Rhea" id="RHEA-COMP:19502"/>
        <dbReference type="Rhea" id="RHEA-COMP:19512"/>
        <dbReference type="Rhea" id="RHEA-COMP:19522"/>
        <dbReference type="ChEBI" id="CHEBI:15378"/>
        <dbReference type="ChEBI" id="CHEBI:57525"/>
        <dbReference type="ChEBI" id="CHEBI:57683"/>
        <dbReference type="ChEBI" id="CHEBI:132522"/>
        <dbReference type="ChEBI" id="CHEBI:132523"/>
        <dbReference type="EC" id="2.4.1.256"/>
    </reaction>
    <physiologicalReaction direction="left-to-right" evidence="13">
        <dbReference type="Rhea" id="RHEA:29544"/>
    </physiologicalReaction>
</comment>
<keyword evidence="10 15" id="KW-1133">Transmembrane helix</keyword>
<name>F0VFZ4_NEOCL</name>
<evidence type="ECO:0000256" key="6">
    <source>
        <dbReference type="ARBA" id="ARBA00022676"/>
    </source>
</evidence>
<proteinExistence type="inferred from homology"/>
<feature type="compositionally biased region" description="Basic and acidic residues" evidence="14">
    <location>
        <begin position="627"/>
        <end position="645"/>
    </location>
</feature>
<feature type="transmembrane region" description="Helical" evidence="15">
    <location>
        <begin position="32"/>
        <end position="49"/>
    </location>
</feature>
<comment type="subcellular location">
    <subcellularLocation>
        <location evidence="1">Endoplasmic reticulum membrane</location>
        <topology evidence="1">Multi-pass membrane protein</topology>
    </subcellularLocation>
</comment>
<feature type="compositionally biased region" description="Basic and acidic residues" evidence="14">
    <location>
        <begin position="543"/>
        <end position="553"/>
    </location>
</feature>
<feature type="region of interest" description="Disordered" evidence="14">
    <location>
        <begin position="115"/>
        <end position="142"/>
    </location>
</feature>
<dbReference type="AlphaFoldDB" id="F0VFZ4"/>
<evidence type="ECO:0000313" key="17">
    <source>
        <dbReference type="Proteomes" id="UP000007494"/>
    </source>
</evidence>
<feature type="transmembrane region" description="Helical" evidence="15">
    <location>
        <begin position="155"/>
        <end position="177"/>
    </location>
</feature>
<evidence type="ECO:0000256" key="7">
    <source>
        <dbReference type="ARBA" id="ARBA00022679"/>
    </source>
</evidence>
<feature type="region of interest" description="Disordered" evidence="14">
    <location>
        <begin position="526"/>
        <end position="553"/>
    </location>
</feature>
<dbReference type="OrthoDB" id="332785at2759"/>
<evidence type="ECO:0000256" key="3">
    <source>
        <dbReference type="ARBA" id="ARBA00010600"/>
    </source>
</evidence>
<feature type="transmembrane region" description="Helical" evidence="15">
    <location>
        <begin position="436"/>
        <end position="455"/>
    </location>
</feature>
<protein>
    <recommendedName>
        <fullName evidence="5">Dol-P-Glc:Glc(2)Man(9)GlcNAc(2)-PP-Dol alpha-1,2-glucosyltransferase</fullName>
        <ecNumber evidence="4">2.4.1.256</ecNumber>
    </recommendedName>
</protein>
<feature type="transmembrane region" description="Helical" evidence="15">
    <location>
        <begin position="706"/>
        <end position="726"/>
    </location>
</feature>
<dbReference type="GO" id="GO:0006488">
    <property type="term" value="P:dolichol-linked oligosaccharide biosynthetic process"/>
    <property type="evidence" value="ECO:0007669"/>
    <property type="project" value="InterPro"/>
</dbReference>
<evidence type="ECO:0000256" key="8">
    <source>
        <dbReference type="ARBA" id="ARBA00022692"/>
    </source>
</evidence>
<dbReference type="EC" id="2.4.1.256" evidence="4"/>
<dbReference type="VEuPathDB" id="ToxoDB:NCLIV_024260"/>
<dbReference type="GO" id="GO:0005789">
    <property type="term" value="C:endoplasmic reticulum membrane"/>
    <property type="evidence" value="ECO:0007669"/>
    <property type="project" value="UniProtKB-SubCell"/>
</dbReference>
<organism evidence="16 17">
    <name type="scientific">Neospora caninum (strain Liverpool)</name>
    <dbReference type="NCBI Taxonomy" id="572307"/>
    <lineage>
        <taxon>Eukaryota</taxon>
        <taxon>Sar</taxon>
        <taxon>Alveolata</taxon>
        <taxon>Apicomplexa</taxon>
        <taxon>Conoidasida</taxon>
        <taxon>Coccidia</taxon>
        <taxon>Eucoccidiorida</taxon>
        <taxon>Eimeriorina</taxon>
        <taxon>Sarcocystidae</taxon>
        <taxon>Neospora</taxon>
    </lineage>
</organism>
<keyword evidence="11 15" id="KW-0472">Membrane</keyword>
<dbReference type="Pfam" id="PF04922">
    <property type="entry name" value="DIE2_ALG10"/>
    <property type="match status" value="2"/>
</dbReference>
<comment type="similarity">
    <text evidence="3">Belongs to the ALG10 glucosyltransferase family.</text>
</comment>
<keyword evidence="8 15" id="KW-0812">Transmembrane</keyword>
<feature type="transmembrane region" description="Helical" evidence="15">
    <location>
        <begin position="326"/>
        <end position="344"/>
    </location>
</feature>
<feature type="region of interest" description="Disordered" evidence="14">
    <location>
        <begin position="1"/>
        <end position="24"/>
    </location>
</feature>
<dbReference type="PANTHER" id="PTHR12989:SF10">
    <property type="entry name" value="DOL-P-GLC:GLC(2)MAN(9)GLCNAC(2)-PP-DOL ALPHA-1,2-GLUCOSYLTRANSFERASE-RELATED"/>
    <property type="match status" value="1"/>
</dbReference>
<comment type="pathway">
    <text evidence="2">Protein modification; protein glycosylation.</text>
</comment>
<keyword evidence="17" id="KW-1185">Reference proteome</keyword>
<dbReference type="PANTHER" id="PTHR12989">
    <property type="entry name" value="ALPHA-1,2-GLUCOSYLTRANSFERASE ALG10"/>
    <property type="match status" value="1"/>
</dbReference>
<evidence type="ECO:0000256" key="12">
    <source>
        <dbReference type="ARBA" id="ARBA00044727"/>
    </source>
</evidence>
<feature type="region of interest" description="Disordered" evidence="14">
    <location>
        <begin position="184"/>
        <end position="228"/>
    </location>
</feature>
<evidence type="ECO:0000256" key="11">
    <source>
        <dbReference type="ARBA" id="ARBA00023136"/>
    </source>
</evidence>
<dbReference type="InterPro" id="IPR016900">
    <property type="entry name" value="Alg10"/>
</dbReference>
<evidence type="ECO:0000256" key="4">
    <source>
        <dbReference type="ARBA" id="ARBA00011967"/>
    </source>
</evidence>
<evidence type="ECO:0000256" key="14">
    <source>
        <dbReference type="SAM" id="MobiDB-lite"/>
    </source>
</evidence>
<feature type="compositionally biased region" description="Polar residues" evidence="14">
    <location>
        <begin position="207"/>
        <end position="216"/>
    </location>
</feature>
<evidence type="ECO:0000256" key="1">
    <source>
        <dbReference type="ARBA" id="ARBA00004477"/>
    </source>
</evidence>
<evidence type="ECO:0000256" key="2">
    <source>
        <dbReference type="ARBA" id="ARBA00004922"/>
    </source>
</evidence>